<gene>
    <name evidence="3" type="ORF">FC14_GL000644</name>
</gene>
<dbReference type="PANTHER" id="PTHR36180">
    <property type="entry name" value="DNA-BINDING PROTEIN-RELATED-RELATED"/>
    <property type="match status" value="1"/>
</dbReference>
<protein>
    <submittedName>
        <fullName evidence="3">Toxin-antitoxin system, toxin component, Bro family</fullName>
    </submittedName>
</protein>
<comment type="caution">
    <text evidence="3">The sequence shown here is derived from an EMBL/GenBank/DDBJ whole genome shotgun (WGS) entry which is preliminary data.</text>
</comment>
<dbReference type="GO" id="GO:0003677">
    <property type="term" value="F:DNA binding"/>
    <property type="evidence" value="ECO:0007669"/>
    <property type="project" value="InterPro"/>
</dbReference>
<feature type="domain" description="AntA/AntB antirepressor" evidence="2">
    <location>
        <begin position="18"/>
        <end position="85"/>
    </location>
</feature>
<sequence>MMNELIRVTKDNDGKSVVSGRDLHEFLEVNEKYTQWFNRMVEYGFTENVDFISFSEKTEKLGGRPRTDHALTLDMAKEISMIQRTEKGKQARQYFIEVEKAYKEQQATPFKLPQNYHEALLQLAEQVEINEANQPKVDYYDEFLSNKGLITTTLIAKQYGMSAVELNKFLHAKGVIYKESGKKKAWVLYANYAGLGLADYEEYAPNERTIRKTLKWTAKGERFIRDLLAEEGIKTNTQLAEEVALSEPEIEYDGPYFSASEIAWQLRLPNEWVKIIGELANREHLKPIFNDQNIFCRKTFDEYGRLRWEYTKYGARKIEAAINEELSKNVG</sequence>
<reference evidence="3 4" key="1">
    <citation type="journal article" date="2015" name="Genome Announc.">
        <title>Expanding the biotechnology potential of lactobacilli through comparative genomics of 213 strains and associated genera.</title>
        <authorList>
            <person name="Sun Z."/>
            <person name="Harris H.M."/>
            <person name="McCann A."/>
            <person name="Guo C."/>
            <person name="Argimon S."/>
            <person name="Zhang W."/>
            <person name="Yang X."/>
            <person name="Jeffery I.B."/>
            <person name="Cooney J.C."/>
            <person name="Kagawa T.F."/>
            <person name="Liu W."/>
            <person name="Song Y."/>
            <person name="Salvetti E."/>
            <person name="Wrobel A."/>
            <person name="Rasinkangas P."/>
            <person name="Parkhill J."/>
            <person name="Rea M.C."/>
            <person name="O'Sullivan O."/>
            <person name="Ritari J."/>
            <person name="Douillard F.P."/>
            <person name="Paul Ross R."/>
            <person name="Yang R."/>
            <person name="Briner A.E."/>
            <person name="Felis G.E."/>
            <person name="de Vos W.M."/>
            <person name="Barrangou R."/>
            <person name="Klaenhammer T.R."/>
            <person name="Caufield P.W."/>
            <person name="Cui Y."/>
            <person name="Zhang H."/>
            <person name="O'Toole P.W."/>
        </authorList>
    </citation>
    <scope>NUCLEOTIDE SEQUENCE [LARGE SCALE GENOMIC DNA]</scope>
    <source>
        <strain evidence="3 4">DSM 20509</strain>
    </source>
</reference>
<dbReference type="AlphaFoldDB" id="A0A0R2A899"/>
<name>A0A0R2A899_9LACO</name>
<dbReference type="EMBL" id="AYYP01000063">
    <property type="protein sequence ID" value="KRM63357.1"/>
    <property type="molecule type" value="Genomic_DNA"/>
</dbReference>
<proteinExistence type="predicted"/>
<evidence type="ECO:0000259" key="2">
    <source>
        <dbReference type="Pfam" id="PF08346"/>
    </source>
</evidence>
<keyword evidence="4" id="KW-1185">Reference proteome</keyword>
<evidence type="ECO:0000313" key="3">
    <source>
        <dbReference type="EMBL" id="KRM63357.1"/>
    </source>
</evidence>
<dbReference type="Proteomes" id="UP000051008">
    <property type="component" value="Unassembled WGS sequence"/>
</dbReference>
<organism evidence="3 4">
    <name type="scientific">Ligilactobacillus agilis DSM 20509</name>
    <dbReference type="NCBI Taxonomy" id="1423718"/>
    <lineage>
        <taxon>Bacteria</taxon>
        <taxon>Bacillati</taxon>
        <taxon>Bacillota</taxon>
        <taxon>Bacilli</taxon>
        <taxon>Lactobacillales</taxon>
        <taxon>Lactobacillaceae</taxon>
        <taxon>Ligilactobacillus</taxon>
    </lineage>
</organism>
<evidence type="ECO:0000313" key="4">
    <source>
        <dbReference type="Proteomes" id="UP000051008"/>
    </source>
</evidence>
<dbReference type="Pfam" id="PF08346">
    <property type="entry name" value="AntA"/>
    <property type="match status" value="1"/>
</dbReference>
<accession>A0A0R2A899</accession>
<dbReference type="PATRIC" id="fig|1423718.3.peg.669"/>
<dbReference type="InterPro" id="IPR005039">
    <property type="entry name" value="Ant_C"/>
</dbReference>
<dbReference type="PANTHER" id="PTHR36180:SF1">
    <property type="entry name" value="ANTA_ANTB ANTIREPRESSOR DOMAIN-CONTAINING PROTEIN"/>
    <property type="match status" value="1"/>
</dbReference>
<feature type="domain" description="Antirepressor protein C-terminal" evidence="1">
    <location>
        <begin position="130"/>
        <end position="230"/>
    </location>
</feature>
<dbReference type="InterPro" id="IPR013557">
    <property type="entry name" value="AntA/B_antirep"/>
</dbReference>
<dbReference type="RefSeq" id="WP_056977363.1">
    <property type="nucleotide sequence ID" value="NZ_AYYP01000063.1"/>
</dbReference>
<dbReference type="Pfam" id="PF03374">
    <property type="entry name" value="ANT"/>
    <property type="match status" value="1"/>
</dbReference>
<evidence type="ECO:0000259" key="1">
    <source>
        <dbReference type="Pfam" id="PF03374"/>
    </source>
</evidence>
<dbReference type="OrthoDB" id="9812611at2"/>